<feature type="transmembrane region" description="Helical" evidence="9">
    <location>
        <begin position="250"/>
        <end position="275"/>
    </location>
</feature>
<feature type="transmembrane region" description="Helical" evidence="9">
    <location>
        <begin position="33"/>
        <end position="51"/>
    </location>
</feature>
<dbReference type="SMART" id="SM00382">
    <property type="entry name" value="AAA"/>
    <property type="match status" value="1"/>
</dbReference>
<keyword evidence="5" id="KW-0547">Nucleotide-binding</keyword>
<dbReference type="RefSeq" id="WP_136135685.1">
    <property type="nucleotide sequence ID" value="NZ_SDGV01000001.1"/>
</dbReference>
<evidence type="ECO:0000313" key="12">
    <source>
        <dbReference type="EMBL" id="THB62299.1"/>
    </source>
</evidence>
<evidence type="ECO:0000259" key="11">
    <source>
        <dbReference type="PROSITE" id="PS50929"/>
    </source>
</evidence>
<feature type="domain" description="ABC transporter" evidence="10">
    <location>
        <begin position="345"/>
        <end position="580"/>
    </location>
</feature>
<dbReference type="AlphaFoldDB" id="A0A4V3TVE1"/>
<keyword evidence="4 9" id="KW-0812">Transmembrane</keyword>
<organism evidence="12 13">
    <name type="scientific">Vagococcus silagei</name>
    <dbReference type="NCBI Taxonomy" id="2508885"/>
    <lineage>
        <taxon>Bacteria</taxon>
        <taxon>Bacillati</taxon>
        <taxon>Bacillota</taxon>
        <taxon>Bacilli</taxon>
        <taxon>Lactobacillales</taxon>
        <taxon>Enterococcaceae</taxon>
        <taxon>Vagococcus</taxon>
    </lineage>
</organism>
<dbReference type="PROSITE" id="PS50929">
    <property type="entry name" value="ABC_TM1F"/>
    <property type="match status" value="1"/>
</dbReference>
<dbReference type="SUPFAM" id="SSF90123">
    <property type="entry name" value="ABC transporter transmembrane region"/>
    <property type="match status" value="1"/>
</dbReference>
<dbReference type="Gene3D" id="3.40.50.300">
    <property type="entry name" value="P-loop containing nucleotide triphosphate hydrolases"/>
    <property type="match status" value="1"/>
</dbReference>
<dbReference type="InterPro" id="IPR011527">
    <property type="entry name" value="ABC1_TM_dom"/>
</dbReference>
<keyword evidence="8 9" id="KW-0472">Membrane</keyword>
<dbReference type="GO" id="GO:0005524">
    <property type="term" value="F:ATP binding"/>
    <property type="evidence" value="ECO:0007669"/>
    <property type="project" value="UniProtKB-KW"/>
</dbReference>
<evidence type="ECO:0000256" key="4">
    <source>
        <dbReference type="ARBA" id="ARBA00022692"/>
    </source>
</evidence>
<dbReference type="PROSITE" id="PS00211">
    <property type="entry name" value="ABC_TRANSPORTER_1"/>
    <property type="match status" value="1"/>
</dbReference>
<dbReference type="InterPro" id="IPR027417">
    <property type="entry name" value="P-loop_NTPase"/>
</dbReference>
<dbReference type="CDD" id="cd18551">
    <property type="entry name" value="ABC_6TM_LmrA_like"/>
    <property type="match status" value="1"/>
</dbReference>
<evidence type="ECO:0000256" key="9">
    <source>
        <dbReference type="SAM" id="Phobius"/>
    </source>
</evidence>
<sequence length="584" mass="64604">MIQMKENPNLTKIDKTQPGLKDLFRLTQPKKSWLAISIVASILSSLVGLAVPMLIQKMVDKSFAGISLQQGIWVVALFVGQALLTCLTIYFLAYTGHFMVKKIREKLAHQSIYFPIPYFQIERPGELVSRTINDTNLIKDFVSDNIPTFISGIVTLICAVFILFYMDWKMTLIIFLAIPIAAVVIVPLGKKIFGISKETQEQTAKFSADFGQVLTASPLVKASNGEEKVEAEMNDGINNLFEYGKKEAKVIATLNPIISVVVMGIIMGIVAYGGYRVSQGTLSAGTLIAFILYLFQVITPIVAFGTFFTSLQKVKGATERIMTLLDEPIEDLKSGEAVLNTKGMLTFESINFSYSDDQPLLVDINFTADPGQTVAFVGPSGSGKSTLFSLIESFHQPQAGVIRYGTQDIADLSLQEWRRKIGYVQQESMMLSGTIRDNLTFGLAHDISEAELDRVMSLACGKEIIDRLPERYESLVGERGSLLSGGERQRIAIARAFLRNPDVLLLDEATASLDSHSEKVVQEGLQNLMVNRTTLIIAHRLSTVVEADKIIFLEHGKITGVGTHQELLKTHELYREFSAQQLTN</sequence>
<dbReference type="InterPro" id="IPR036640">
    <property type="entry name" value="ABC1_TM_sf"/>
</dbReference>
<gene>
    <name evidence="12" type="ORF">ESZ54_00345</name>
</gene>
<evidence type="ECO:0000256" key="3">
    <source>
        <dbReference type="ARBA" id="ARBA00022475"/>
    </source>
</evidence>
<feature type="transmembrane region" description="Helical" evidence="9">
    <location>
        <begin position="146"/>
        <end position="166"/>
    </location>
</feature>
<evidence type="ECO:0000256" key="8">
    <source>
        <dbReference type="ARBA" id="ARBA00023136"/>
    </source>
</evidence>
<protein>
    <submittedName>
        <fullName evidence="12">ABC transporter ATP-binding protein</fullName>
    </submittedName>
</protein>
<dbReference type="InterPro" id="IPR003593">
    <property type="entry name" value="AAA+_ATPase"/>
</dbReference>
<accession>A0A4V3TVE1</accession>
<evidence type="ECO:0000256" key="7">
    <source>
        <dbReference type="ARBA" id="ARBA00022989"/>
    </source>
</evidence>
<reference evidence="12 13" key="1">
    <citation type="submission" date="2019-01" db="EMBL/GenBank/DDBJ databases">
        <title>Vagococcus silagei sp. nov. isolated from brewer's grain.</title>
        <authorList>
            <person name="Guu J.-R."/>
        </authorList>
    </citation>
    <scope>NUCLEOTIDE SEQUENCE [LARGE SCALE GENOMIC DNA]</scope>
    <source>
        <strain evidence="12 13">2B-2</strain>
    </source>
</reference>
<keyword evidence="7 9" id="KW-1133">Transmembrane helix</keyword>
<dbReference type="SUPFAM" id="SSF52540">
    <property type="entry name" value="P-loop containing nucleoside triphosphate hydrolases"/>
    <property type="match status" value="1"/>
</dbReference>
<feature type="transmembrane region" description="Helical" evidence="9">
    <location>
        <begin position="71"/>
        <end position="94"/>
    </location>
</feature>
<keyword evidence="3" id="KW-1003">Cell membrane</keyword>
<evidence type="ECO:0000256" key="2">
    <source>
        <dbReference type="ARBA" id="ARBA00022448"/>
    </source>
</evidence>
<dbReference type="GO" id="GO:0015421">
    <property type="term" value="F:ABC-type oligopeptide transporter activity"/>
    <property type="evidence" value="ECO:0007669"/>
    <property type="project" value="TreeGrafter"/>
</dbReference>
<evidence type="ECO:0000256" key="5">
    <source>
        <dbReference type="ARBA" id="ARBA00022741"/>
    </source>
</evidence>
<comment type="subcellular location">
    <subcellularLocation>
        <location evidence="1">Cell membrane</location>
        <topology evidence="1">Multi-pass membrane protein</topology>
    </subcellularLocation>
</comment>
<dbReference type="Pfam" id="PF00005">
    <property type="entry name" value="ABC_tran"/>
    <property type="match status" value="1"/>
</dbReference>
<evidence type="ECO:0000259" key="10">
    <source>
        <dbReference type="PROSITE" id="PS50893"/>
    </source>
</evidence>
<dbReference type="PROSITE" id="PS50893">
    <property type="entry name" value="ABC_TRANSPORTER_2"/>
    <property type="match status" value="1"/>
</dbReference>
<dbReference type="InterPro" id="IPR003439">
    <property type="entry name" value="ABC_transporter-like_ATP-bd"/>
</dbReference>
<dbReference type="InterPro" id="IPR017871">
    <property type="entry name" value="ABC_transporter-like_CS"/>
</dbReference>
<evidence type="ECO:0000256" key="1">
    <source>
        <dbReference type="ARBA" id="ARBA00004651"/>
    </source>
</evidence>
<dbReference type="PANTHER" id="PTHR43394">
    <property type="entry name" value="ATP-DEPENDENT PERMEASE MDL1, MITOCHONDRIAL"/>
    <property type="match status" value="1"/>
</dbReference>
<feature type="domain" description="ABC transmembrane type-1" evidence="11">
    <location>
        <begin position="35"/>
        <end position="313"/>
    </location>
</feature>
<proteinExistence type="predicted"/>
<evidence type="ECO:0000313" key="13">
    <source>
        <dbReference type="Proteomes" id="UP000310506"/>
    </source>
</evidence>
<dbReference type="Pfam" id="PF00664">
    <property type="entry name" value="ABC_membrane"/>
    <property type="match status" value="1"/>
</dbReference>
<feature type="transmembrane region" description="Helical" evidence="9">
    <location>
        <begin position="287"/>
        <end position="311"/>
    </location>
</feature>
<dbReference type="PANTHER" id="PTHR43394:SF1">
    <property type="entry name" value="ATP-BINDING CASSETTE SUB-FAMILY B MEMBER 10, MITOCHONDRIAL"/>
    <property type="match status" value="1"/>
</dbReference>
<dbReference type="InterPro" id="IPR039421">
    <property type="entry name" value="Type_1_exporter"/>
</dbReference>
<dbReference type="Proteomes" id="UP000310506">
    <property type="component" value="Unassembled WGS sequence"/>
</dbReference>
<dbReference type="GO" id="GO:0016887">
    <property type="term" value="F:ATP hydrolysis activity"/>
    <property type="evidence" value="ECO:0007669"/>
    <property type="project" value="InterPro"/>
</dbReference>
<keyword evidence="2" id="KW-0813">Transport</keyword>
<dbReference type="Gene3D" id="1.20.1560.10">
    <property type="entry name" value="ABC transporter type 1, transmembrane domain"/>
    <property type="match status" value="1"/>
</dbReference>
<evidence type="ECO:0000256" key="6">
    <source>
        <dbReference type="ARBA" id="ARBA00022840"/>
    </source>
</evidence>
<keyword evidence="13" id="KW-1185">Reference proteome</keyword>
<dbReference type="EMBL" id="SDGV01000001">
    <property type="protein sequence ID" value="THB62299.1"/>
    <property type="molecule type" value="Genomic_DNA"/>
</dbReference>
<comment type="caution">
    <text evidence="12">The sequence shown here is derived from an EMBL/GenBank/DDBJ whole genome shotgun (WGS) entry which is preliminary data.</text>
</comment>
<dbReference type="FunFam" id="3.40.50.300:FF:000221">
    <property type="entry name" value="Multidrug ABC transporter ATP-binding protein"/>
    <property type="match status" value="1"/>
</dbReference>
<keyword evidence="6 12" id="KW-0067">ATP-binding</keyword>
<dbReference type="OrthoDB" id="9770415at2"/>
<name>A0A4V3TVE1_9ENTE</name>
<feature type="transmembrane region" description="Helical" evidence="9">
    <location>
        <begin position="172"/>
        <end position="189"/>
    </location>
</feature>
<dbReference type="GO" id="GO:0005886">
    <property type="term" value="C:plasma membrane"/>
    <property type="evidence" value="ECO:0007669"/>
    <property type="project" value="UniProtKB-SubCell"/>
</dbReference>